<dbReference type="Gene3D" id="3.30.70.20">
    <property type="match status" value="2"/>
</dbReference>
<dbReference type="PROSITE" id="PS00198">
    <property type="entry name" value="4FE4S_FER_1"/>
    <property type="match status" value="1"/>
</dbReference>
<sequence length="170" mass="18790">MVKMLMAIPDRCTGCGRCEEACSFQHFNIIDPSLSAIHVVRLENEPLDAPTFCIECGLCAMPGVCPENAIYRDPNTFAVLIDRNKCDGCTNCIVVCPYGVITLDHIEKKAVKCDLCGGDPQCVKACPENALAYIEANDAAYYKRYFFAELQKKGMVPIVPYPSPRTREAI</sequence>
<evidence type="ECO:0000256" key="5">
    <source>
        <dbReference type="ARBA" id="ARBA00023004"/>
    </source>
</evidence>
<reference evidence="9" key="1">
    <citation type="submission" date="2012-03" db="EMBL/GenBank/DDBJ databases">
        <title>Complete genome of Caldisphaera lagunensis DSM 15908.</title>
        <authorList>
            <person name="Lucas S."/>
            <person name="Copeland A."/>
            <person name="Lapidus A."/>
            <person name="Glavina del Rio T."/>
            <person name="Dalin E."/>
            <person name="Tice H."/>
            <person name="Bruce D."/>
            <person name="Goodwin L."/>
            <person name="Pitluck S."/>
            <person name="Peters L."/>
            <person name="Mikhailova N."/>
            <person name="Teshima H."/>
            <person name="Kyrpides N."/>
            <person name="Mavromatis K."/>
            <person name="Ivanova N."/>
            <person name="Brettin T."/>
            <person name="Detter J.C."/>
            <person name="Han C."/>
            <person name="Larimer F."/>
            <person name="Land M."/>
            <person name="Hauser L."/>
            <person name="Markowitz V."/>
            <person name="Cheng J.-F."/>
            <person name="Hugenholtz P."/>
            <person name="Woyke T."/>
            <person name="Wu D."/>
            <person name="Spring S."/>
            <person name="Schroeder M."/>
            <person name="Brambilla E."/>
            <person name="Klenk H.-P."/>
            <person name="Eisen J.A."/>
        </authorList>
    </citation>
    <scope>NUCLEOTIDE SEQUENCE [LARGE SCALE GENOMIC DNA]</scope>
    <source>
        <strain evidence="9">DSM 15908 / JCM 11604 / IC-154</strain>
    </source>
</reference>
<dbReference type="GO" id="GO:0051539">
    <property type="term" value="F:4 iron, 4 sulfur cluster binding"/>
    <property type="evidence" value="ECO:0007669"/>
    <property type="project" value="UniProtKB-KW"/>
</dbReference>
<feature type="domain" description="4Fe-4S ferredoxin-type" evidence="7">
    <location>
        <begin position="3"/>
        <end position="32"/>
    </location>
</feature>
<keyword evidence="5" id="KW-0408">Iron</keyword>
<keyword evidence="6" id="KW-0411">Iron-sulfur</keyword>
<feature type="domain" description="4Fe-4S ferredoxin-type" evidence="7">
    <location>
        <begin position="107"/>
        <end position="136"/>
    </location>
</feature>
<evidence type="ECO:0000256" key="2">
    <source>
        <dbReference type="ARBA" id="ARBA00022485"/>
    </source>
</evidence>
<accession>L0ABR4</accession>
<dbReference type="eggNOG" id="arCOG01502">
    <property type="taxonomic scope" value="Archaea"/>
</dbReference>
<evidence type="ECO:0000256" key="3">
    <source>
        <dbReference type="ARBA" id="ARBA00022723"/>
    </source>
</evidence>
<dbReference type="PROSITE" id="PS51379">
    <property type="entry name" value="4FE4S_FER_2"/>
    <property type="match status" value="4"/>
</dbReference>
<feature type="domain" description="4Fe-4S ferredoxin-type" evidence="7">
    <location>
        <begin position="43"/>
        <end position="75"/>
    </location>
</feature>
<dbReference type="HOGENOM" id="CLU_043374_3_2_2"/>
<dbReference type="STRING" id="1056495.Calag_0831"/>
<dbReference type="InterPro" id="IPR017896">
    <property type="entry name" value="4Fe4S_Fe-S-bd"/>
</dbReference>
<evidence type="ECO:0000259" key="7">
    <source>
        <dbReference type="PROSITE" id="PS51379"/>
    </source>
</evidence>
<keyword evidence="2" id="KW-0004">4Fe-4S</keyword>
<dbReference type="InParanoid" id="L0ABR4"/>
<dbReference type="Pfam" id="PF13247">
    <property type="entry name" value="Fer4_11"/>
    <property type="match status" value="1"/>
</dbReference>
<dbReference type="KEGG" id="clg:Calag_0831"/>
<dbReference type="CDD" id="cd10550">
    <property type="entry name" value="DMSOR_beta_like"/>
    <property type="match status" value="1"/>
</dbReference>
<keyword evidence="3" id="KW-0479">Metal-binding</keyword>
<dbReference type="PANTHER" id="PTHR42859:SF10">
    <property type="entry name" value="DIMETHYLSULFOXIDE REDUCTASE CHAIN B"/>
    <property type="match status" value="1"/>
</dbReference>
<evidence type="ECO:0000313" key="9">
    <source>
        <dbReference type="Proteomes" id="UP000010469"/>
    </source>
</evidence>
<dbReference type="InterPro" id="IPR017900">
    <property type="entry name" value="4Fe4S_Fe_S_CS"/>
</dbReference>
<dbReference type="EMBL" id="CP003378">
    <property type="protein sequence ID" value="AFZ70572.1"/>
    <property type="molecule type" value="Genomic_DNA"/>
</dbReference>
<gene>
    <name evidence="8" type="ordered locus">Calag_0831</name>
</gene>
<dbReference type="GO" id="GO:0046872">
    <property type="term" value="F:metal ion binding"/>
    <property type="evidence" value="ECO:0007669"/>
    <property type="project" value="UniProtKB-KW"/>
</dbReference>
<keyword evidence="9" id="KW-1185">Reference proteome</keyword>
<evidence type="ECO:0000256" key="4">
    <source>
        <dbReference type="ARBA" id="ARBA00022982"/>
    </source>
</evidence>
<feature type="domain" description="4Fe-4S ferredoxin-type" evidence="7">
    <location>
        <begin position="77"/>
        <end position="106"/>
    </location>
</feature>
<evidence type="ECO:0000256" key="6">
    <source>
        <dbReference type="ARBA" id="ARBA00023014"/>
    </source>
</evidence>
<dbReference type="PANTHER" id="PTHR42859">
    <property type="entry name" value="OXIDOREDUCTASE"/>
    <property type="match status" value="1"/>
</dbReference>
<dbReference type="SUPFAM" id="SSF54862">
    <property type="entry name" value="4Fe-4S ferredoxins"/>
    <property type="match status" value="1"/>
</dbReference>
<organism evidence="8 9">
    <name type="scientific">Caldisphaera lagunensis (strain DSM 15908 / JCM 11604 / ANMR 0165 / IC-154)</name>
    <dbReference type="NCBI Taxonomy" id="1056495"/>
    <lineage>
        <taxon>Archaea</taxon>
        <taxon>Thermoproteota</taxon>
        <taxon>Thermoprotei</taxon>
        <taxon>Acidilobales</taxon>
        <taxon>Caldisphaeraceae</taxon>
        <taxon>Caldisphaera</taxon>
    </lineage>
</organism>
<name>L0ABR4_CALLD</name>
<dbReference type="InterPro" id="IPR050294">
    <property type="entry name" value="RnfB_subfamily"/>
</dbReference>
<dbReference type="AlphaFoldDB" id="L0ABR4"/>
<evidence type="ECO:0000313" key="8">
    <source>
        <dbReference type="EMBL" id="AFZ70572.1"/>
    </source>
</evidence>
<protein>
    <submittedName>
        <fullName evidence="8">Fe-S-cluster-containing hydrogenase subunit</fullName>
    </submittedName>
</protein>
<evidence type="ECO:0000256" key="1">
    <source>
        <dbReference type="ARBA" id="ARBA00022448"/>
    </source>
</evidence>
<dbReference type="Pfam" id="PF00037">
    <property type="entry name" value="Fer4"/>
    <property type="match status" value="1"/>
</dbReference>
<keyword evidence="4" id="KW-0249">Electron transport</keyword>
<dbReference type="Proteomes" id="UP000010469">
    <property type="component" value="Chromosome"/>
</dbReference>
<proteinExistence type="predicted"/>
<keyword evidence="1" id="KW-0813">Transport</keyword>
<dbReference type="GO" id="GO:0016491">
    <property type="term" value="F:oxidoreductase activity"/>
    <property type="evidence" value="ECO:0007669"/>
    <property type="project" value="UniProtKB-ARBA"/>
</dbReference>